<evidence type="ECO:0000313" key="13">
    <source>
        <dbReference type="EMBL" id="GAE86855.1"/>
    </source>
</evidence>
<dbReference type="InterPro" id="IPR033126">
    <property type="entry name" value="Glyco_hydro_9_Asp/Glu_AS"/>
</dbReference>
<name>W4V027_9FIRM</name>
<dbReference type="InterPro" id="IPR018247">
    <property type="entry name" value="EF_Hand_1_Ca_BS"/>
</dbReference>
<evidence type="ECO:0000256" key="9">
    <source>
        <dbReference type="PROSITE-ProRule" id="PRU10060"/>
    </source>
</evidence>
<dbReference type="Gene3D" id="1.50.10.10">
    <property type="match status" value="1"/>
</dbReference>
<feature type="domain" description="CBM3" evidence="11">
    <location>
        <begin position="481"/>
        <end position="639"/>
    </location>
</feature>
<keyword evidence="4" id="KW-0136">Cellulose degradation</keyword>
<dbReference type="Gene3D" id="1.10.1330.10">
    <property type="entry name" value="Dockerin domain"/>
    <property type="match status" value="1"/>
</dbReference>
<feature type="domain" description="Dockerin" evidence="12">
    <location>
        <begin position="666"/>
        <end position="739"/>
    </location>
</feature>
<keyword evidence="5 8" id="KW-0119">Carbohydrate metabolism</keyword>
<dbReference type="Pfam" id="PF00942">
    <property type="entry name" value="CBM_3"/>
    <property type="match status" value="1"/>
</dbReference>
<dbReference type="InterPro" id="IPR002105">
    <property type="entry name" value="Dockerin_1_rpt"/>
</dbReference>
<feature type="active site" evidence="8">
    <location>
        <position position="402"/>
    </location>
</feature>
<evidence type="ECO:0000256" key="4">
    <source>
        <dbReference type="ARBA" id="ARBA00023001"/>
    </source>
</evidence>
<keyword evidence="6 8" id="KW-0326">Glycosidase</keyword>
<dbReference type="SUPFAM" id="SSF49384">
    <property type="entry name" value="Carbohydrate-binding domain"/>
    <property type="match status" value="1"/>
</dbReference>
<dbReference type="InterPro" id="IPR016134">
    <property type="entry name" value="Dockerin_dom"/>
</dbReference>
<evidence type="ECO:0000256" key="10">
    <source>
        <dbReference type="RuleBase" id="RU361166"/>
    </source>
</evidence>
<dbReference type="AlphaFoldDB" id="W4V027"/>
<dbReference type="PROSITE" id="PS51172">
    <property type="entry name" value="CBM3"/>
    <property type="match status" value="1"/>
</dbReference>
<dbReference type="InterPro" id="IPR018221">
    <property type="entry name" value="Glyco_hydro_9_His_AS"/>
</dbReference>
<dbReference type="PROSITE" id="PS00698">
    <property type="entry name" value="GH9_3"/>
    <property type="match status" value="1"/>
</dbReference>
<dbReference type="PROSITE" id="PS51766">
    <property type="entry name" value="DOCKERIN"/>
    <property type="match status" value="1"/>
</dbReference>
<dbReference type="SUPFAM" id="SSF48208">
    <property type="entry name" value="Six-hairpin glycosidases"/>
    <property type="match status" value="1"/>
</dbReference>
<dbReference type="FunFam" id="1.50.10.10:FF:000020">
    <property type="entry name" value="Endoglucanase"/>
    <property type="match status" value="1"/>
</dbReference>
<dbReference type="InterPro" id="IPR036439">
    <property type="entry name" value="Dockerin_dom_sf"/>
</dbReference>
<dbReference type="GO" id="GO:0030245">
    <property type="term" value="P:cellulose catabolic process"/>
    <property type="evidence" value="ECO:0007669"/>
    <property type="project" value="UniProtKB-KW"/>
</dbReference>
<feature type="active site" evidence="9">
    <location>
        <position position="440"/>
    </location>
</feature>
<feature type="chain" id="PRO_5005150349" description="Glucanase" evidence="10">
    <location>
        <begin position="28"/>
        <end position="743"/>
    </location>
</feature>
<dbReference type="STRING" id="1294263.JCM21531_184"/>
<dbReference type="Pfam" id="PF00404">
    <property type="entry name" value="Dockerin_1"/>
    <property type="match status" value="1"/>
</dbReference>
<comment type="similarity">
    <text evidence="8 10">Belongs to the glycosyl hydrolase 9 (cellulase E) family.</text>
</comment>
<evidence type="ECO:0000256" key="6">
    <source>
        <dbReference type="ARBA" id="ARBA00023295"/>
    </source>
</evidence>
<dbReference type="PROSITE" id="PS00018">
    <property type="entry name" value="EF_HAND_1"/>
    <property type="match status" value="1"/>
</dbReference>
<dbReference type="EMBL" id="BAVR01000002">
    <property type="protein sequence ID" value="GAE86855.1"/>
    <property type="molecule type" value="Genomic_DNA"/>
</dbReference>
<dbReference type="InterPro" id="IPR036966">
    <property type="entry name" value="CBM3_sf"/>
</dbReference>
<gene>
    <name evidence="13" type="ORF">JCM21531_184</name>
</gene>
<protein>
    <recommendedName>
        <fullName evidence="10">Glucanase</fullName>
        <ecNumber evidence="10">3.2.1.-</ecNumber>
    </recommendedName>
</protein>
<evidence type="ECO:0000259" key="11">
    <source>
        <dbReference type="PROSITE" id="PS51172"/>
    </source>
</evidence>
<sequence length="743" mass="82646">MVKKLIITVIVSAVLFTVLLPQLPAFAADYNYGEALQKAIMFYEFQMAGKLPDNIRNNWRGDSCLGDGSDVGLDLTGGWFDAGDHVKFNLPMAYTATMLAWAVYEYKDALQKSGQLGYMMDQIKWASDYFIRCHPEKNVYYYQVGNGDADHRWWVPAECIDIQAPRPSYKVDLSNPGSTVTAGTAAALAATAVVFKDTDPAYAAECIRHAKELFDFAEATMSDKGYTAALNFYTSHSGWYDELSWAGAWIYLADGDETYLEKAEKYVDKWPIESQTPYIAYSWGHCWDDVHYGAALLLAKITNKSLYKETMERHLDFWSVGYNGQRIRYTPKGLAHLTDWGVLRHATTTAFLACVYSDWSGCSSEKANIYLDFAKKQADYALGSSGRSYVVGFGVNPPEHPHHRTAHSSWCDTQKVPEYHRHILYGALVGGPDSSDAYVDDIGNYVTNEVACDYNAGFVGLLAKMYGKYGGNPIPNFMAIEEKTNEEVYVEASVSSNNGADLKTFLYNKSGWPARVYDKLSFRYFMDLSEYVSAGYDPNDISVSIVYSAAPTAKISKPILYDASKNIYYCEIDLSGTKIFPGSNSDHQKETQFKIQPPTGAPWDNTNDFSYQGIKENGEIVKELPVYDNGVLIFGEEPNGTVPATPTPTVKPSPTPSVNPSPTPTQNVLYGDINLDGKINSSDVSMLRRYVVKSITVFPTENPDLSLIASDVNGDGKVNSTDYSYLRRYILKIIPTIPGNEGK</sequence>
<comment type="catalytic activity">
    <reaction evidence="1">
        <text>Endohydrolysis of (1-&gt;4)-beta-D-glucosidic linkages in cellulose, lichenin and cereal beta-D-glucans.</text>
        <dbReference type="EC" id="3.2.1.4"/>
    </reaction>
</comment>
<dbReference type="PANTHER" id="PTHR22298">
    <property type="entry name" value="ENDO-1,4-BETA-GLUCANASE"/>
    <property type="match status" value="1"/>
</dbReference>
<organism evidence="13 14">
    <name type="scientific">Acetivibrio straminisolvens JCM 21531</name>
    <dbReference type="NCBI Taxonomy" id="1294263"/>
    <lineage>
        <taxon>Bacteria</taxon>
        <taxon>Bacillati</taxon>
        <taxon>Bacillota</taxon>
        <taxon>Clostridia</taxon>
        <taxon>Eubacteriales</taxon>
        <taxon>Oscillospiraceae</taxon>
        <taxon>Acetivibrio</taxon>
    </lineage>
</organism>
<dbReference type="InterPro" id="IPR001956">
    <property type="entry name" value="CBM3"/>
</dbReference>
<evidence type="ECO:0000256" key="3">
    <source>
        <dbReference type="ARBA" id="ARBA00022801"/>
    </source>
</evidence>
<evidence type="ECO:0000259" key="12">
    <source>
        <dbReference type="PROSITE" id="PS51766"/>
    </source>
</evidence>
<dbReference type="SMART" id="SM01067">
    <property type="entry name" value="CBM_3"/>
    <property type="match status" value="1"/>
</dbReference>
<dbReference type="GO" id="GO:0030248">
    <property type="term" value="F:cellulose binding"/>
    <property type="evidence" value="ECO:0007669"/>
    <property type="project" value="InterPro"/>
</dbReference>
<proteinExistence type="inferred from homology"/>
<keyword evidence="2 10" id="KW-0732">Signal</keyword>
<evidence type="ECO:0000256" key="1">
    <source>
        <dbReference type="ARBA" id="ARBA00000966"/>
    </source>
</evidence>
<feature type="signal peptide" evidence="10">
    <location>
        <begin position="1"/>
        <end position="27"/>
    </location>
</feature>
<evidence type="ECO:0000256" key="7">
    <source>
        <dbReference type="ARBA" id="ARBA00023326"/>
    </source>
</evidence>
<dbReference type="InterPro" id="IPR008965">
    <property type="entry name" value="CBM2/CBM3_carb-bd_dom_sf"/>
</dbReference>
<keyword evidence="3 8" id="KW-0378">Hydrolase</keyword>
<dbReference type="SUPFAM" id="SSF63446">
    <property type="entry name" value="Type I dockerin domain"/>
    <property type="match status" value="1"/>
</dbReference>
<dbReference type="InterPro" id="IPR012341">
    <property type="entry name" value="6hp_glycosidase-like_sf"/>
</dbReference>
<dbReference type="InterPro" id="IPR008928">
    <property type="entry name" value="6-hairpin_glycosidase_sf"/>
</dbReference>
<evidence type="ECO:0000256" key="2">
    <source>
        <dbReference type="ARBA" id="ARBA00022729"/>
    </source>
</evidence>
<dbReference type="InterPro" id="IPR001701">
    <property type="entry name" value="Glyco_hydro_9"/>
</dbReference>
<dbReference type="PROSITE" id="PS00592">
    <property type="entry name" value="GH9_2"/>
    <property type="match status" value="1"/>
</dbReference>
<comment type="caution">
    <text evidence="13">The sequence shown here is derived from an EMBL/GenBank/DDBJ whole genome shotgun (WGS) entry which is preliminary data.</text>
</comment>
<dbReference type="EC" id="3.2.1.-" evidence="10"/>
<evidence type="ECO:0000256" key="8">
    <source>
        <dbReference type="PROSITE-ProRule" id="PRU10059"/>
    </source>
</evidence>
<evidence type="ECO:0000256" key="5">
    <source>
        <dbReference type="ARBA" id="ARBA00023277"/>
    </source>
</evidence>
<dbReference type="PROSITE" id="PS00448">
    <property type="entry name" value="CLOS_CELLULOSOME_RPT"/>
    <property type="match status" value="1"/>
</dbReference>
<dbReference type="CDD" id="cd14256">
    <property type="entry name" value="Dockerin_I"/>
    <property type="match status" value="1"/>
</dbReference>
<accession>W4V027</accession>
<dbReference type="Gene3D" id="2.60.40.710">
    <property type="entry name" value="Endoglucanase-like"/>
    <property type="match status" value="1"/>
</dbReference>
<dbReference type="Proteomes" id="UP000019109">
    <property type="component" value="Unassembled WGS sequence"/>
</dbReference>
<dbReference type="Pfam" id="PF00759">
    <property type="entry name" value="Glyco_hydro_9"/>
    <property type="match status" value="1"/>
</dbReference>
<keyword evidence="7 8" id="KW-0624">Polysaccharide degradation</keyword>
<keyword evidence="14" id="KW-1185">Reference proteome</keyword>
<feature type="active site" evidence="9">
    <location>
        <position position="449"/>
    </location>
</feature>
<evidence type="ECO:0000313" key="14">
    <source>
        <dbReference type="Proteomes" id="UP000019109"/>
    </source>
</evidence>
<reference evidence="13" key="1">
    <citation type="journal article" date="2014" name="Genome Announc.">
        <title>Draft Genome Sequence of Clostridium straminisolvens Strain JCM 21531T, Isolated from a Cellulose-Degrading Bacterial Community.</title>
        <authorList>
            <person name="Yuki M."/>
            <person name="Oshima K."/>
            <person name="Suda W."/>
            <person name="Sakamoto M."/>
            <person name="Kitamura K."/>
            <person name="Iida T."/>
            <person name="Hattori M."/>
            <person name="Ohkuma M."/>
        </authorList>
    </citation>
    <scope>NUCLEOTIDE SEQUENCE [LARGE SCALE GENOMIC DNA]</scope>
    <source>
        <strain evidence="13">JCM 21531</strain>
    </source>
</reference>
<dbReference type="GO" id="GO:0008810">
    <property type="term" value="F:cellulase activity"/>
    <property type="evidence" value="ECO:0007669"/>
    <property type="project" value="UniProtKB-EC"/>
</dbReference>